<evidence type="ECO:0000313" key="3">
    <source>
        <dbReference type="EMBL" id="GHA87331.1"/>
    </source>
</evidence>
<dbReference type="InterPro" id="IPR015424">
    <property type="entry name" value="PyrdxlP-dep_Trfase"/>
</dbReference>
<reference evidence="3" key="2">
    <citation type="submission" date="2020-09" db="EMBL/GenBank/DDBJ databases">
        <authorList>
            <person name="Sun Q."/>
            <person name="Kim S."/>
        </authorList>
    </citation>
    <scope>NUCLEOTIDE SEQUENCE</scope>
    <source>
        <strain evidence="3">KCTC 23077</strain>
    </source>
</reference>
<dbReference type="Pfam" id="PF00266">
    <property type="entry name" value="Aminotran_5"/>
    <property type="match status" value="1"/>
</dbReference>
<feature type="domain" description="Aminotransferase class V" evidence="2">
    <location>
        <begin position="25"/>
        <end position="315"/>
    </location>
</feature>
<dbReference type="InterPro" id="IPR015422">
    <property type="entry name" value="PyrdxlP-dep_Trfase_small"/>
</dbReference>
<evidence type="ECO:0000259" key="2">
    <source>
        <dbReference type="Pfam" id="PF00266"/>
    </source>
</evidence>
<dbReference type="AlphaFoldDB" id="A0A918T2K3"/>
<dbReference type="Proteomes" id="UP000646426">
    <property type="component" value="Unassembled WGS sequence"/>
</dbReference>
<sequence length="384" mass="41502">MPDPSIEPLPLARARDAFMRPERGMYLDFAAHSLRLHAVHRAAQTALDAATRPWDASWDAWAAQAERVRLQAALLFDGDPNGVAFVPSAAYGLALAARALPLEADEAVLVLDDAFPSNLLPWQQRCGEAGARLVAVRRGADATAAVLEPIEHEPALRTAALEHTHWHDGGRLDLDLIANACHARGIALVLDLSQSLGAVPAEIARWRPAFAVSVGYKWLLGAHGLCVLWASPHWREHASPIEAHWSAHCAREDWSFDAAADNALRPGARRFDAGEIVDVPRLSVAEAALTQLHAWGVDAIAARLGALTARLREQVVDSFDMPDVGAPHFVGLRPRHAALDACVLALRADGIVCTARHGVLRIAPHLHIDEADIDRVASVLRAAR</sequence>
<dbReference type="EMBL" id="BMYD01000005">
    <property type="protein sequence ID" value="GHA87331.1"/>
    <property type="molecule type" value="Genomic_DNA"/>
</dbReference>
<proteinExistence type="predicted"/>
<keyword evidence="4" id="KW-1185">Reference proteome</keyword>
<dbReference type="Gene3D" id="3.90.1150.10">
    <property type="entry name" value="Aspartate Aminotransferase, domain 1"/>
    <property type="match status" value="1"/>
</dbReference>
<keyword evidence="1" id="KW-0663">Pyridoxal phosphate</keyword>
<keyword evidence="3" id="KW-0456">Lyase</keyword>
<dbReference type="InterPro" id="IPR000192">
    <property type="entry name" value="Aminotrans_V_dom"/>
</dbReference>
<dbReference type="SUPFAM" id="SSF53383">
    <property type="entry name" value="PLP-dependent transferases"/>
    <property type="match status" value="1"/>
</dbReference>
<dbReference type="GO" id="GO:0016829">
    <property type="term" value="F:lyase activity"/>
    <property type="evidence" value="ECO:0007669"/>
    <property type="project" value="UniProtKB-KW"/>
</dbReference>
<dbReference type="PANTHER" id="PTHR43586">
    <property type="entry name" value="CYSTEINE DESULFURASE"/>
    <property type="match status" value="1"/>
</dbReference>
<protein>
    <submittedName>
        <fullName evidence="3">Selenocysteine lyase</fullName>
    </submittedName>
</protein>
<evidence type="ECO:0000313" key="4">
    <source>
        <dbReference type="Proteomes" id="UP000646426"/>
    </source>
</evidence>
<dbReference type="Gene3D" id="3.40.640.10">
    <property type="entry name" value="Type I PLP-dependent aspartate aminotransferase-like (Major domain)"/>
    <property type="match status" value="1"/>
</dbReference>
<name>A0A918T2K3_9GAMM</name>
<comment type="caution">
    <text evidence="3">The sequence shown here is derived from an EMBL/GenBank/DDBJ whole genome shotgun (WGS) entry which is preliminary data.</text>
</comment>
<gene>
    <name evidence="3" type="ORF">GCM10007067_26550</name>
</gene>
<reference evidence="3" key="1">
    <citation type="journal article" date="2014" name="Int. J. Syst. Evol. Microbiol.">
        <title>Complete genome sequence of Corynebacterium casei LMG S-19264T (=DSM 44701T), isolated from a smear-ripened cheese.</title>
        <authorList>
            <consortium name="US DOE Joint Genome Institute (JGI-PGF)"/>
            <person name="Walter F."/>
            <person name="Albersmeier A."/>
            <person name="Kalinowski J."/>
            <person name="Ruckert C."/>
        </authorList>
    </citation>
    <scope>NUCLEOTIDE SEQUENCE</scope>
    <source>
        <strain evidence="3">KCTC 23077</strain>
    </source>
</reference>
<dbReference type="InterPro" id="IPR015421">
    <property type="entry name" value="PyrdxlP-dep_Trfase_major"/>
</dbReference>
<dbReference type="PANTHER" id="PTHR43586:SF15">
    <property type="entry name" value="BLR3095 PROTEIN"/>
    <property type="match status" value="1"/>
</dbReference>
<evidence type="ECO:0000256" key="1">
    <source>
        <dbReference type="ARBA" id="ARBA00022898"/>
    </source>
</evidence>
<accession>A0A918T2K3</accession>
<organism evidence="3 4">
    <name type="scientific">Cognatilysobacter bugurensis</name>
    <dbReference type="NCBI Taxonomy" id="543356"/>
    <lineage>
        <taxon>Bacteria</taxon>
        <taxon>Pseudomonadati</taxon>
        <taxon>Pseudomonadota</taxon>
        <taxon>Gammaproteobacteria</taxon>
        <taxon>Lysobacterales</taxon>
        <taxon>Lysobacteraceae</taxon>
        <taxon>Cognatilysobacter</taxon>
    </lineage>
</organism>
<dbReference type="RefSeq" id="WP_229792528.1">
    <property type="nucleotide sequence ID" value="NZ_BMYD01000005.1"/>
</dbReference>